<evidence type="ECO:0000256" key="6">
    <source>
        <dbReference type="ARBA" id="ARBA00022840"/>
    </source>
</evidence>
<keyword evidence="2" id="KW-0723">Serine/threonine-protein kinase</keyword>
<reference evidence="11 12" key="1">
    <citation type="submission" date="2024-08" db="EMBL/GenBank/DDBJ databases">
        <authorList>
            <person name="Cucini C."/>
            <person name="Frati F."/>
        </authorList>
    </citation>
    <scope>NUCLEOTIDE SEQUENCE [LARGE SCALE GENOMIC DNA]</scope>
</reference>
<evidence type="ECO:0000256" key="5">
    <source>
        <dbReference type="ARBA" id="ARBA00022777"/>
    </source>
</evidence>
<evidence type="ECO:0000256" key="7">
    <source>
        <dbReference type="ARBA" id="ARBA00047899"/>
    </source>
</evidence>
<gene>
    <name evidence="11" type="ORF">ODALV1_LOCUS2588</name>
</gene>
<evidence type="ECO:0000259" key="10">
    <source>
        <dbReference type="SMART" id="SM00090"/>
    </source>
</evidence>
<evidence type="ECO:0000256" key="2">
    <source>
        <dbReference type="ARBA" id="ARBA00022527"/>
    </source>
</evidence>
<dbReference type="Proteomes" id="UP001642540">
    <property type="component" value="Unassembled WGS sequence"/>
</dbReference>
<evidence type="ECO:0000313" key="11">
    <source>
        <dbReference type="EMBL" id="CAL8073348.1"/>
    </source>
</evidence>
<feature type="region of interest" description="Disordered" evidence="9">
    <location>
        <begin position="1"/>
        <end position="49"/>
    </location>
</feature>
<evidence type="ECO:0000256" key="1">
    <source>
        <dbReference type="ARBA" id="ARBA00012513"/>
    </source>
</evidence>
<feature type="compositionally biased region" description="Polar residues" evidence="9">
    <location>
        <begin position="151"/>
        <end position="169"/>
    </location>
</feature>
<dbReference type="InterPro" id="IPR018934">
    <property type="entry name" value="RIO_dom"/>
</dbReference>
<evidence type="ECO:0000256" key="9">
    <source>
        <dbReference type="SAM" id="MobiDB-lite"/>
    </source>
</evidence>
<keyword evidence="5" id="KW-0418">Kinase</keyword>
<dbReference type="Gene3D" id="1.10.510.10">
    <property type="entry name" value="Transferase(Phosphotransferase) domain 1"/>
    <property type="match status" value="1"/>
</dbReference>
<evidence type="ECO:0000256" key="8">
    <source>
        <dbReference type="ARBA" id="ARBA00048679"/>
    </source>
</evidence>
<evidence type="ECO:0000256" key="4">
    <source>
        <dbReference type="ARBA" id="ARBA00022741"/>
    </source>
</evidence>
<evidence type="ECO:0000313" key="12">
    <source>
        <dbReference type="Proteomes" id="UP001642540"/>
    </source>
</evidence>
<keyword evidence="4" id="KW-0547">Nucleotide-binding</keyword>
<comment type="caution">
    <text evidence="11">The sequence shown here is derived from an EMBL/GenBank/DDBJ whole genome shotgun (WGS) entry which is preliminary data.</text>
</comment>
<name>A0ABP1PUF3_9HEXA</name>
<keyword evidence="3" id="KW-0808">Transferase</keyword>
<feature type="compositionally biased region" description="Basic and acidic residues" evidence="9">
    <location>
        <begin position="33"/>
        <end position="49"/>
    </location>
</feature>
<organism evidence="11 12">
    <name type="scientific">Orchesella dallaii</name>
    <dbReference type="NCBI Taxonomy" id="48710"/>
    <lineage>
        <taxon>Eukaryota</taxon>
        <taxon>Metazoa</taxon>
        <taxon>Ecdysozoa</taxon>
        <taxon>Arthropoda</taxon>
        <taxon>Hexapoda</taxon>
        <taxon>Collembola</taxon>
        <taxon>Entomobryomorpha</taxon>
        <taxon>Entomobryoidea</taxon>
        <taxon>Orchesellidae</taxon>
        <taxon>Orchesellinae</taxon>
        <taxon>Orchesella</taxon>
    </lineage>
</organism>
<dbReference type="InterPro" id="IPR000687">
    <property type="entry name" value="RIO_kinase"/>
</dbReference>
<feature type="domain" description="RIO kinase" evidence="10">
    <location>
        <begin position="179"/>
        <end position="428"/>
    </location>
</feature>
<protein>
    <recommendedName>
        <fullName evidence="1">non-specific serine/threonine protein kinase</fullName>
        <ecNumber evidence="1">2.7.11.1</ecNumber>
    </recommendedName>
</protein>
<keyword evidence="6" id="KW-0067">ATP-binding</keyword>
<dbReference type="EMBL" id="CAXLJM020000007">
    <property type="protein sequence ID" value="CAL8073348.1"/>
    <property type="molecule type" value="Genomic_DNA"/>
</dbReference>
<feature type="compositionally biased region" description="Polar residues" evidence="9">
    <location>
        <begin position="21"/>
        <end position="31"/>
    </location>
</feature>
<sequence>MASSSNIGFVSSPWGKLPRSPVQSTKSNQLDVSFRDIMDEQQRESSTDRDFDEYIQNSYVTVMTPPPSTLSSSIASGIEDDIPEVERSFLQLEDLDTDLKLVMSFYEDQDFDDASYEISEQDVDELEDDESEKYYEGLAKKLSTVVELQASSSKGNKGSRTKQSASLPSNHVHLASPSSTVDTIVDKKSKVILDKLRQKGILKGALKPIHANNSFTVFHATGGMLKRRDRDATSSINSTLSPPSSTCSILKLRLPKECCIKVFKNDKTESPTTSMEDEPKIINAKKEMAHLNRMARAGIPCPQVQFLLGHILVTDFLGKDGSPAKKLKDAHDFTNSRSALKSAYDQISNHMKTLFKTCHLVLGDLFDTNIVWYKRQPYFVNPINALNSNRMEALELLYRECVAFTEFFEKKGKQGCRTPQDLFHWITGFDFTGQHVDYNTEQDFAIV</sequence>
<comment type="catalytic activity">
    <reaction evidence="8">
        <text>L-seryl-[protein] + ATP = O-phospho-L-seryl-[protein] + ADP + H(+)</text>
        <dbReference type="Rhea" id="RHEA:17989"/>
        <dbReference type="Rhea" id="RHEA-COMP:9863"/>
        <dbReference type="Rhea" id="RHEA-COMP:11604"/>
        <dbReference type="ChEBI" id="CHEBI:15378"/>
        <dbReference type="ChEBI" id="CHEBI:29999"/>
        <dbReference type="ChEBI" id="CHEBI:30616"/>
        <dbReference type="ChEBI" id="CHEBI:83421"/>
        <dbReference type="ChEBI" id="CHEBI:456216"/>
        <dbReference type="EC" id="2.7.11.1"/>
    </reaction>
</comment>
<dbReference type="InterPro" id="IPR051272">
    <property type="entry name" value="RIO-type_Ser/Thr_kinase"/>
</dbReference>
<dbReference type="SMART" id="SM00090">
    <property type="entry name" value="RIO"/>
    <property type="match status" value="1"/>
</dbReference>
<dbReference type="PANTHER" id="PTHR45723">
    <property type="entry name" value="SERINE/THREONINE-PROTEIN KINASE RIO1"/>
    <property type="match status" value="1"/>
</dbReference>
<dbReference type="EC" id="2.7.11.1" evidence="1"/>
<evidence type="ECO:0000256" key="3">
    <source>
        <dbReference type="ARBA" id="ARBA00022679"/>
    </source>
</evidence>
<feature type="region of interest" description="Disordered" evidence="9">
    <location>
        <begin position="151"/>
        <end position="175"/>
    </location>
</feature>
<proteinExistence type="predicted"/>
<keyword evidence="12" id="KW-1185">Reference proteome</keyword>
<accession>A0ABP1PUF3</accession>
<comment type="catalytic activity">
    <reaction evidence="7">
        <text>L-threonyl-[protein] + ATP = O-phospho-L-threonyl-[protein] + ADP + H(+)</text>
        <dbReference type="Rhea" id="RHEA:46608"/>
        <dbReference type="Rhea" id="RHEA-COMP:11060"/>
        <dbReference type="Rhea" id="RHEA-COMP:11605"/>
        <dbReference type="ChEBI" id="CHEBI:15378"/>
        <dbReference type="ChEBI" id="CHEBI:30013"/>
        <dbReference type="ChEBI" id="CHEBI:30616"/>
        <dbReference type="ChEBI" id="CHEBI:61977"/>
        <dbReference type="ChEBI" id="CHEBI:456216"/>
        <dbReference type="EC" id="2.7.11.1"/>
    </reaction>
</comment>
<dbReference type="Pfam" id="PF01163">
    <property type="entry name" value="RIO1"/>
    <property type="match status" value="1"/>
</dbReference>